<evidence type="ECO:0000256" key="12">
    <source>
        <dbReference type="ARBA" id="ARBA00022801"/>
    </source>
</evidence>
<dbReference type="GO" id="GO:0071555">
    <property type="term" value="P:cell wall organization"/>
    <property type="evidence" value="ECO:0007669"/>
    <property type="project" value="UniProtKB-UniRule"/>
</dbReference>
<comment type="catalytic activity">
    <reaction evidence="20">
        <text>Preferential cleavage: (Ac)2-L-Lys-D-Ala-|-D-Ala. Also transpeptidation of peptidyl-alanyl moieties that are N-acyl substituents of D-alanine.</text>
        <dbReference type="EC" id="3.4.16.4"/>
    </reaction>
</comment>
<dbReference type="InterPro" id="IPR028166">
    <property type="entry name" value="UB2H"/>
</dbReference>
<feature type="domain" description="Penicillin-binding protein transpeptidase" evidence="27">
    <location>
        <begin position="410"/>
        <end position="651"/>
    </location>
</feature>
<sequence>MRKYFGLLLKLALVGCAVLIFYVIYLDSVVTKRFTEARYEAPALLYSRALELRPDYGIRRDEVVRELGALDYRETRYARNPGEFQQQGTQLLLFRRAFDFPDRYEHGQRVRLTFDQQGMLSDLVAWPSQEPVDAIRLEPQLIGRFASDNNEDRLLVGLEQVPVLMQQTLLLVEDREFYHHRGVRPSSILRAAVANIRAGRTVQGGSTITQQLVKNMFLTMDQHLTRKINEAIMALSLDYRFSKDEILEAYFNEVFFGQDRGHAIHGVGLGSQFYFGKAPEDLTPPEIAQLIGMIRGPSLYNPYRNPERAQDRRDFVLRLMYSHDLISQTQYLAALEAPVVTRQNYRLVAHSRPDYVDLVQQELRRLIPGRAWQETGLRVFTYFDPYLQAQAQHGMTQRMQEFPDQDMQTAVVISDYRDGTVRALIGGRTPVNAGFNRAFQARRQIGSLMKPLVYTLALEDSQRYSLGSILYDEPLSMRNERGQLWEPKNFDDEFLGPVSLLKSWVDSRNIPAIQVAQEIEPTRLRDHLYGLGMTGSIHAFPSLALGTIELSPLQVNHLYSYIANHGVAYAPTTIAGITTHRGDHLYVREPRAITGFSPEAAYLARYASHGVVQEGTGRSMHRIMGPEATGVGGKTGSTNDLRDSWFVSFDERYVMTTWMGRDDNQPIGLTGSRGALITAATIWRETGVVPLNLSMPEGVAMGHWNKFTGTLVAPGCNDTVQLPGIGVNDRELTPCRDVDPEQDATPEDRERRPWWRRVFGD</sequence>
<dbReference type="AlphaFoldDB" id="A0A552WZQ0"/>
<evidence type="ECO:0000256" key="19">
    <source>
        <dbReference type="ARBA" id="ARBA00032454"/>
    </source>
</evidence>
<evidence type="ECO:0000256" key="20">
    <source>
        <dbReference type="ARBA" id="ARBA00034000"/>
    </source>
</evidence>
<dbReference type="Pfam" id="PF00905">
    <property type="entry name" value="Transpeptidase"/>
    <property type="match status" value="1"/>
</dbReference>
<dbReference type="Gene3D" id="3.30.2060.10">
    <property type="entry name" value="Penicillin-binding protein 1b domain"/>
    <property type="match status" value="1"/>
</dbReference>
<dbReference type="Pfam" id="PF14814">
    <property type="entry name" value="UB2H"/>
    <property type="match status" value="1"/>
</dbReference>
<dbReference type="GO" id="GO:0046677">
    <property type="term" value="P:response to antibiotic"/>
    <property type="evidence" value="ECO:0007669"/>
    <property type="project" value="UniProtKB-UniRule"/>
</dbReference>
<evidence type="ECO:0000256" key="22">
    <source>
        <dbReference type="NCBIfam" id="TIGR02071"/>
    </source>
</evidence>
<keyword evidence="11 23" id="KW-0808">Transferase</keyword>
<name>A0A552WZQ0_9GAMM</name>
<evidence type="ECO:0000313" key="31">
    <source>
        <dbReference type="Proteomes" id="UP000320359"/>
    </source>
</evidence>
<dbReference type="SUPFAM" id="SSF53955">
    <property type="entry name" value="Lysozyme-like"/>
    <property type="match status" value="1"/>
</dbReference>
<keyword evidence="26" id="KW-0812">Transmembrane</keyword>
<evidence type="ECO:0000256" key="3">
    <source>
        <dbReference type="ARBA" id="ARBA00004752"/>
    </source>
</evidence>
<evidence type="ECO:0000256" key="11">
    <source>
        <dbReference type="ARBA" id="ARBA00022679"/>
    </source>
</evidence>
<dbReference type="GO" id="GO:0008955">
    <property type="term" value="F:peptidoglycan glycosyltransferase activity"/>
    <property type="evidence" value="ECO:0007669"/>
    <property type="project" value="UniProtKB-UniRule"/>
</dbReference>
<keyword evidence="16" id="KW-0046">Antibiotic resistance</keyword>
<comment type="subcellular location">
    <subcellularLocation>
        <location evidence="2">Cell membrane</location>
    </subcellularLocation>
</comment>
<keyword evidence="31" id="KW-1185">Reference proteome</keyword>
<dbReference type="InterPro" id="IPR012338">
    <property type="entry name" value="Beta-lactam/transpept-like"/>
</dbReference>
<dbReference type="NCBIfam" id="TIGR02071">
    <property type="entry name" value="PBP_1b"/>
    <property type="match status" value="1"/>
</dbReference>
<evidence type="ECO:0000256" key="1">
    <source>
        <dbReference type="ARBA" id="ARBA00002624"/>
    </source>
</evidence>
<dbReference type="GO" id="GO:0008658">
    <property type="term" value="F:penicillin binding"/>
    <property type="evidence" value="ECO:0007669"/>
    <property type="project" value="UniProtKB-UniRule"/>
</dbReference>
<evidence type="ECO:0000256" key="5">
    <source>
        <dbReference type="ARBA" id="ARBA00007739"/>
    </source>
</evidence>
<dbReference type="PANTHER" id="PTHR32282:SF11">
    <property type="entry name" value="PENICILLIN-BINDING PROTEIN 1B"/>
    <property type="match status" value="1"/>
</dbReference>
<evidence type="ECO:0000256" key="2">
    <source>
        <dbReference type="ARBA" id="ARBA00004236"/>
    </source>
</evidence>
<evidence type="ECO:0000256" key="21">
    <source>
        <dbReference type="ARBA" id="ARBA00049902"/>
    </source>
</evidence>
<feature type="domain" description="Glycosyl transferase family 51" evidence="28">
    <location>
        <begin position="141"/>
        <end position="320"/>
    </location>
</feature>
<evidence type="ECO:0000256" key="13">
    <source>
        <dbReference type="ARBA" id="ARBA00022960"/>
    </source>
</evidence>
<dbReference type="Proteomes" id="UP000320359">
    <property type="component" value="Unassembled WGS sequence"/>
</dbReference>
<keyword evidence="8" id="KW-0121">Carboxypeptidase</keyword>
<keyword evidence="26" id="KW-1133">Transmembrane helix</keyword>
<comment type="pathway">
    <text evidence="3 23">Cell wall biogenesis; peptidoglycan biosynthesis.</text>
</comment>
<evidence type="ECO:0000256" key="23">
    <source>
        <dbReference type="PIRNR" id="PIRNR002799"/>
    </source>
</evidence>
<keyword evidence="7" id="KW-1003">Cell membrane</keyword>
<dbReference type="GO" id="GO:0008360">
    <property type="term" value="P:regulation of cell shape"/>
    <property type="evidence" value="ECO:0007669"/>
    <property type="project" value="UniProtKB-UniRule"/>
</dbReference>
<dbReference type="InterPro" id="IPR001264">
    <property type="entry name" value="Glyco_trans_51"/>
</dbReference>
<dbReference type="GO" id="GO:0009002">
    <property type="term" value="F:serine-type D-Ala-D-Ala carboxypeptidase activity"/>
    <property type="evidence" value="ECO:0007669"/>
    <property type="project" value="UniProtKB-EC"/>
</dbReference>
<dbReference type="EMBL" id="VJWL01000004">
    <property type="protein sequence ID" value="TRW48165.1"/>
    <property type="molecule type" value="Genomic_DNA"/>
</dbReference>
<dbReference type="InterPro" id="IPR036950">
    <property type="entry name" value="PBP_transglycosylase"/>
</dbReference>
<dbReference type="Pfam" id="PF00912">
    <property type="entry name" value="Transgly"/>
    <property type="match status" value="1"/>
</dbReference>
<evidence type="ECO:0000259" key="28">
    <source>
        <dbReference type="Pfam" id="PF00912"/>
    </source>
</evidence>
<evidence type="ECO:0000256" key="26">
    <source>
        <dbReference type="SAM" id="Phobius"/>
    </source>
</evidence>
<comment type="caution">
    <text evidence="30">The sequence shown here is derived from an EMBL/GenBank/DDBJ whole genome shotgun (WGS) entry which is preliminary data.</text>
</comment>
<dbReference type="InterPro" id="IPR023346">
    <property type="entry name" value="Lysozyme-like_dom_sf"/>
</dbReference>
<evidence type="ECO:0000256" key="17">
    <source>
        <dbReference type="ARBA" id="ARBA00023268"/>
    </source>
</evidence>
<keyword evidence="17" id="KW-0511">Multifunctional enzyme</keyword>
<evidence type="ECO:0000256" key="8">
    <source>
        <dbReference type="ARBA" id="ARBA00022645"/>
    </source>
</evidence>
<dbReference type="PIRSF" id="PIRSF002799">
    <property type="entry name" value="PBP_1b"/>
    <property type="match status" value="1"/>
</dbReference>
<evidence type="ECO:0000256" key="15">
    <source>
        <dbReference type="ARBA" id="ARBA00023136"/>
    </source>
</evidence>
<evidence type="ECO:0000256" key="10">
    <source>
        <dbReference type="ARBA" id="ARBA00022676"/>
    </source>
</evidence>
<evidence type="ECO:0000256" key="24">
    <source>
        <dbReference type="PIRSR" id="PIRSR002799-1"/>
    </source>
</evidence>
<comment type="similarity">
    <text evidence="5 23">In the N-terminal section; belongs to the glycosyltransferase 51 family.</text>
</comment>
<organism evidence="30 31">
    <name type="scientific">Aliidiomarina halalkaliphila</name>
    <dbReference type="NCBI Taxonomy" id="2593535"/>
    <lineage>
        <taxon>Bacteria</taxon>
        <taxon>Pseudomonadati</taxon>
        <taxon>Pseudomonadota</taxon>
        <taxon>Gammaproteobacteria</taxon>
        <taxon>Alteromonadales</taxon>
        <taxon>Idiomarinaceae</taxon>
        <taxon>Aliidiomarina</taxon>
    </lineage>
</organism>
<dbReference type="InterPro" id="IPR001460">
    <property type="entry name" value="PCN-bd_Tpept"/>
</dbReference>
<evidence type="ECO:0000256" key="7">
    <source>
        <dbReference type="ARBA" id="ARBA00022475"/>
    </source>
</evidence>
<evidence type="ECO:0000259" key="27">
    <source>
        <dbReference type="Pfam" id="PF00905"/>
    </source>
</evidence>
<gene>
    <name evidence="30" type="primary">mrcB</name>
    <name evidence="30" type="ORF">FM042_10955</name>
</gene>
<dbReference type="InterPro" id="IPR011813">
    <property type="entry name" value="PBP_1b"/>
</dbReference>
<dbReference type="RefSeq" id="WP_143236487.1">
    <property type="nucleotide sequence ID" value="NZ_VJWL01000004.1"/>
</dbReference>
<feature type="domain" description="Bifunctional transglycosylase second" evidence="29">
    <location>
        <begin position="52"/>
        <end position="137"/>
    </location>
</feature>
<keyword evidence="15 26" id="KW-0472">Membrane</keyword>
<keyword evidence="12" id="KW-0378">Hydrolase</keyword>
<evidence type="ECO:0000313" key="30">
    <source>
        <dbReference type="EMBL" id="TRW48165.1"/>
    </source>
</evidence>
<keyword evidence="9" id="KW-0645">Protease</keyword>
<feature type="active site" description="Proton donor; for transglycosylase activity" evidence="24">
    <location>
        <position position="173"/>
    </location>
</feature>
<keyword evidence="10 23" id="KW-0328">Glycosyltransferase</keyword>
<accession>A0A552WZQ0</accession>
<comment type="function">
    <text evidence="1 23">Cell wall formation. Synthesis of cross-linked peptidoglycan from the lipid intermediates. The enzyme has a penicillin-insensitive transglycosylase N-terminal domain (formation of linear glycan strands) and a penicillin-sensitive transpeptidase C-terminal domain (cross-linking of the peptide subunits).</text>
</comment>
<evidence type="ECO:0000256" key="6">
    <source>
        <dbReference type="ARBA" id="ARBA00018637"/>
    </source>
</evidence>
<feature type="active site" description="Acyl-ester intermediate; for transpeptidase activity" evidence="24">
    <location>
        <position position="447"/>
    </location>
</feature>
<reference evidence="30 31" key="1">
    <citation type="submission" date="2019-07" db="EMBL/GenBank/DDBJ databases">
        <authorList>
            <person name="Yang M."/>
            <person name="Zhao D."/>
            <person name="Xiang H."/>
        </authorList>
    </citation>
    <scope>NUCLEOTIDE SEQUENCE [LARGE SCALE GENOMIC DNA]</scope>
    <source>
        <strain evidence="30 31">IM1326</strain>
    </source>
</reference>
<evidence type="ECO:0000256" key="18">
    <source>
        <dbReference type="ARBA" id="ARBA00023316"/>
    </source>
</evidence>
<dbReference type="GO" id="GO:0009252">
    <property type="term" value="P:peptidoglycan biosynthetic process"/>
    <property type="evidence" value="ECO:0007669"/>
    <property type="project" value="UniProtKB-UniRule"/>
</dbReference>
<keyword evidence="14 23" id="KW-0573">Peptidoglycan synthesis</keyword>
<comment type="catalytic activity">
    <reaction evidence="21">
        <text>[GlcNAc-(1-&gt;4)-Mur2Ac(oyl-L-Ala-gamma-D-Glu-L-Lys-D-Ala-D-Ala)](n)-di-trans,octa-cis-undecaprenyl diphosphate + beta-D-GlcNAc-(1-&gt;4)-Mur2Ac(oyl-L-Ala-gamma-D-Glu-L-Lys-D-Ala-D-Ala)-di-trans,octa-cis-undecaprenyl diphosphate = [GlcNAc-(1-&gt;4)-Mur2Ac(oyl-L-Ala-gamma-D-Glu-L-Lys-D-Ala-D-Ala)](n+1)-di-trans,octa-cis-undecaprenyl diphosphate + di-trans,octa-cis-undecaprenyl diphosphate + H(+)</text>
        <dbReference type="Rhea" id="RHEA:23708"/>
        <dbReference type="Rhea" id="RHEA-COMP:9602"/>
        <dbReference type="Rhea" id="RHEA-COMP:9603"/>
        <dbReference type="ChEBI" id="CHEBI:15378"/>
        <dbReference type="ChEBI" id="CHEBI:58405"/>
        <dbReference type="ChEBI" id="CHEBI:60033"/>
        <dbReference type="ChEBI" id="CHEBI:78435"/>
        <dbReference type="EC" id="2.4.99.28"/>
    </reaction>
</comment>
<dbReference type="GO" id="GO:0030288">
    <property type="term" value="C:outer membrane-bounded periplasmic space"/>
    <property type="evidence" value="ECO:0007669"/>
    <property type="project" value="TreeGrafter"/>
</dbReference>
<feature type="transmembrane region" description="Helical" evidence="26">
    <location>
        <begin position="7"/>
        <end position="25"/>
    </location>
</feature>
<keyword evidence="18 23" id="KW-0961">Cell wall biogenesis/degradation</keyword>
<evidence type="ECO:0000256" key="25">
    <source>
        <dbReference type="SAM" id="MobiDB-lite"/>
    </source>
</evidence>
<dbReference type="Gene3D" id="1.10.3810.10">
    <property type="entry name" value="Biosynthetic peptidoglycan transglycosylase-like"/>
    <property type="match status" value="1"/>
</dbReference>
<comment type="similarity">
    <text evidence="4 23">In the C-terminal section; belongs to the transpeptidase family.</text>
</comment>
<dbReference type="GO" id="GO:0009274">
    <property type="term" value="C:peptidoglycan-based cell wall"/>
    <property type="evidence" value="ECO:0007669"/>
    <property type="project" value="UniProtKB-UniRule"/>
</dbReference>
<dbReference type="SUPFAM" id="SSF56601">
    <property type="entry name" value="beta-lactamase/transpeptidase-like"/>
    <property type="match status" value="1"/>
</dbReference>
<dbReference type="PANTHER" id="PTHR32282">
    <property type="entry name" value="BINDING PROTEIN TRANSPEPTIDASE, PUTATIVE-RELATED"/>
    <property type="match status" value="1"/>
</dbReference>
<dbReference type="FunFam" id="1.10.3810.10:FF:000001">
    <property type="entry name" value="Penicillin-binding protein 1A"/>
    <property type="match status" value="1"/>
</dbReference>
<evidence type="ECO:0000256" key="14">
    <source>
        <dbReference type="ARBA" id="ARBA00022984"/>
    </source>
</evidence>
<feature type="region of interest" description="Disordered" evidence="25">
    <location>
        <begin position="731"/>
        <end position="752"/>
    </location>
</feature>
<evidence type="ECO:0000256" key="4">
    <source>
        <dbReference type="ARBA" id="ARBA00007090"/>
    </source>
</evidence>
<dbReference type="Gene3D" id="3.40.710.10">
    <property type="entry name" value="DD-peptidase/beta-lactamase superfamily"/>
    <property type="match status" value="1"/>
</dbReference>
<dbReference type="GO" id="GO:0005886">
    <property type="term" value="C:plasma membrane"/>
    <property type="evidence" value="ECO:0007669"/>
    <property type="project" value="UniProtKB-SubCell"/>
</dbReference>
<dbReference type="InterPro" id="IPR050396">
    <property type="entry name" value="Glycosyltr_51/Transpeptidase"/>
</dbReference>
<dbReference type="GO" id="GO:0006508">
    <property type="term" value="P:proteolysis"/>
    <property type="evidence" value="ECO:0007669"/>
    <property type="project" value="UniProtKB-KW"/>
</dbReference>
<dbReference type="UniPathway" id="UPA00219"/>
<evidence type="ECO:0000259" key="29">
    <source>
        <dbReference type="Pfam" id="PF14814"/>
    </source>
</evidence>
<dbReference type="OrthoDB" id="9766909at2"/>
<proteinExistence type="inferred from homology"/>
<protein>
    <recommendedName>
        <fullName evidence="6 22">Penicillin-binding protein 1B</fullName>
        <shortName evidence="23">PBP-1b</shortName>
        <shortName evidence="23">PBP1b</shortName>
    </recommendedName>
    <alternativeName>
        <fullName evidence="19 23">Murein polymerase</fullName>
    </alternativeName>
</protein>
<evidence type="ECO:0000256" key="16">
    <source>
        <dbReference type="ARBA" id="ARBA00023251"/>
    </source>
</evidence>
<evidence type="ECO:0000256" key="9">
    <source>
        <dbReference type="ARBA" id="ARBA00022670"/>
    </source>
</evidence>
<keyword evidence="13 23" id="KW-0133">Cell shape</keyword>